<evidence type="ECO:0000313" key="4">
    <source>
        <dbReference type="Proteomes" id="UP000550707"/>
    </source>
</evidence>
<feature type="compositionally biased region" description="Basic residues" evidence="1">
    <location>
        <begin position="135"/>
        <end position="147"/>
    </location>
</feature>
<dbReference type="InParanoid" id="A0A7J8EFI8"/>
<keyword evidence="2" id="KW-0472">Membrane</keyword>
<feature type="compositionally biased region" description="Basic and acidic residues" evidence="1">
    <location>
        <begin position="368"/>
        <end position="389"/>
    </location>
</feature>
<reference evidence="3 4" key="1">
    <citation type="journal article" date="2020" name="Nature">
        <title>Six reference-quality genomes reveal evolution of bat adaptations.</title>
        <authorList>
            <person name="Jebb D."/>
            <person name="Huang Z."/>
            <person name="Pippel M."/>
            <person name="Hughes G.M."/>
            <person name="Lavrichenko K."/>
            <person name="Devanna P."/>
            <person name="Winkler S."/>
            <person name="Jermiin L.S."/>
            <person name="Skirmuntt E.C."/>
            <person name="Katzourakis A."/>
            <person name="Burkitt-Gray L."/>
            <person name="Ray D.A."/>
            <person name="Sullivan K.A.M."/>
            <person name="Roscito J.G."/>
            <person name="Kirilenko B.M."/>
            <person name="Davalos L.M."/>
            <person name="Corthals A.P."/>
            <person name="Power M.L."/>
            <person name="Jones G."/>
            <person name="Ransome R.D."/>
            <person name="Dechmann D.K.N."/>
            <person name="Locatelli A.G."/>
            <person name="Puechmaille S.J."/>
            <person name="Fedrigo O."/>
            <person name="Jarvis E.D."/>
            <person name="Hiller M."/>
            <person name="Vernes S.C."/>
            <person name="Myers E.W."/>
            <person name="Teeling E.C."/>
        </authorList>
    </citation>
    <scope>NUCLEOTIDE SEQUENCE [LARGE SCALE GENOMIC DNA]</scope>
    <source>
        <strain evidence="3">MMolMol1</strain>
        <tissue evidence="3">Muscle</tissue>
    </source>
</reference>
<feature type="transmembrane region" description="Helical" evidence="2">
    <location>
        <begin position="593"/>
        <end position="613"/>
    </location>
</feature>
<feature type="region of interest" description="Disordered" evidence="1">
    <location>
        <begin position="182"/>
        <end position="306"/>
    </location>
</feature>
<proteinExistence type="predicted"/>
<organism evidence="3 4">
    <name type="scientific">Molossus molossus</name>
    <name type="common">Pallas' mastiff bat</name>
    <name type="synonym">Vespertilio molossus</name>
    <dbReference type="NCBI Taxonomy" id="27622"/>
    <lineage>
        <taxon>Eukaryota</taxon>
        <taxon>Metazoa</taxon>
        <taxon>Chordata</taxon>
        <taxon>Craniata</taxon>
        <taxon>Vertebrata</taxon>
        <taxon>Euteleostomi</taxon>
        <taxon>Mammalia</taxon>
        <taxon>Eutheria</taxon>
        <taxon>Laurasiatheria</taxon>
        <taxon>Chiroptera</taxon>
        <taxon>Yangochiroptera</taxon>
        <taxon>Molossidae</taxon>
        <taxon>Molossus</taxon>
    </lineage>
</organism>
<comment type="caution">
    <text evidence="3">The sequence shown here is derived from an EMBL/GenBank/DDBJ whole genome shotgun (WGS) entry which is preliminary data.</text>
</comment>
<feature type="compositionally biased region" description="Pro residues" evidence="1">
    <location>
        <begin position="258"/>
        <end position="273"/>
    </location>
</feature>
<feature type="region of interest" description="Disordered" evidence="1">
    <location>
        <begin position="124"/>
        <end position="168"/>
    </location>
</feature>
<dbReference type="PANTHER" id="PTHR46793">
    <property type="entry name" value="1700018F24RIK PROTEIN-RELATED-RELATED"/>
    <property type="match status" value="1"/>
</dbReference>
<feature type="compositionally biased region" description="Basic and acidic residues" evidence="1">
    <location>
        <begin position="183"/>
        <end position="200"/>
    </location>
</feature>
<dbReference type="Proteomes" id="UP000550707">
    <property type="component" value="Unassembled WGS sequence"/>
</dbReference>
<gene>
    <name evidence="3" type="ORF">HJG59_008903</name>
</gene>
<feature type="compositionally biased region" description="Pro residues" evidence="1">
    <location>
        <begin position="149"/>
        <end position="166"/>
    </location>
</feature>
<feature type="region of interest" description="Disordered" evidence="1">
    <location>
        <begin position="483"/>
        <end position="581"/>
    </location>
</feature>
<evidence type="ECO:0000256" key="1">
    <source>
        <dbReference type="SAM" id="MobiDB-lite"/>
    </source>
</evidence>
<keyword evidence="2" id="KW-0812">Transmembrane</keyword>
<dbReference type="AlphaFoldDB" id="A0A7J8EFI8"/>
<protein>
    <submittedName>
        <fullName evidence="3">Uncharacterized protein</fullName>
    </submittedName>
</protein>
<sequence length="659" mass="72331">MEPNRTWNPGHQAATFSNCPYPAHLGTDIGEDTMFSCCLPVTRGRGLKRGSDESRFRRGRRWTWTPPRRLWPFSRRDLESSTQNKEDRQLANEDPQPMSTNEGQVSLTMEGHSRPEVSVATWAAGDPGLVDGRGKKIPPPKPPRLHRPQPIPRPPRLHRPPTPPWPKIDRQLKVFNCNWELGAEDKWTRPDDLETKEAEPRAPAQEAEPAVVRPREPDAGTDPEGCPVPEALPPPAAAAAEALEPGPAWAASPDLAEAPPPLAEGPSPEPAPVPASEEELPQDHPPGPAPELLVEGAQPDASEPFAATFSNCPYPAHVGTDIGEDTMFSCCLPVTRGRGLKRGSDESRFRRGRRWTWTPPRRLWPFSRRDLESSTQNKEDRQLANEDPHPMSTNEGQVRLTMEGQSRPEMCEASWGSGVPGLGQGDIPAPKLPSLYRPPNLQLPRRHPTIPKQPRMGTKVRFFIGDLEDDADIKCTQMDDLEPKEAELRAPAQEAEPAVVRPREPDAGTVPEGCPVPEALPPPAAAAAEALEPGPAWAASPDLAEAPPPLAEGPSPEPALVPASGEELPQDHPPGPAPELLVEGAQPDASEAFALPPLTDPFLLFSFFLMFLFSPWKDSVFTFLAFIMWGLWGSLLLSFSFFLFLAFIFPWHNACSLIK</sequence>
<feature type="transmembrane region" description="Helical" evidence="2">
    <location>
        <begin position="620"/>
        <end position="649"/>
    </location>
</feature>
<accession>A0A7J8EFI8</accession>
<keyword evidence="4" id="KW-1185">Reference proteome</keyword>
<feature type="compositionally biased region" description="Low complexity" evidence="1">
    <location>
        <begin position="201"/>
        <end position="212"/>
    </location>
</feature>
<evidence type="ECO:0000313" key="3">
    <source>
        <dbReference type="EMBL" id="KAF6433852.1"/>
    </source>
</evidence>
<feature type="compositionally biased region" description="Low complexity" evidence="1">
    <location>
        <begin position="525"/>
        <end position="545"/>
    </location>
</feature>
<name>A0A7J8EFI8_MOLMO</name>
<feature type="compositionally biased region" description="Pro residues" evidence="1">
    <location>
        <begin position="546"/>
        <end position="559"/>
    </location>
</feature>
<dbReference type="EMBL" id="JACASF010000014">
    <property type="protein sequence ID" value="KAF6433852.1"/>
    <property type="molecule type" value="Genomic_DNA"/>
</dbReference>
<keyword evidence="2" id="KW-1133">Transmembrane helix</keyword>
<feature type="region of interest" description="Disordered" evidence="1">
    <location>
        <begin position="368"/>
        <end position="395"/>
    </location>
</feature>
<evidence type="ECO:0000256" key="2">
    <source>
        <dbReference type="SAM" id="Phobius"/>
    </source>
</evidence>
<feature type="compositionally biased region" description="Basic and acidic residues" evidence="1">
    <location>
        <begin position="75"/>
        <end position="91"/>
    </location>
</feature>
<dbReference type="PANTHER" id="PTHR46793:SF3">
    <property type="entry name" value="RIKEN CDNA 4930596D02 GENE"/>
    <property type="match status" value="1"/>
</dbReference>
<feature type="compositionally biased region" description="Low complexity" evidence="1">
    <location>
        <begin position="237"/>
        <end position="257"/>
    </location>
</feature>
<feature type="region of interest" description="Disordered" evidence="1">
    <location>
        <begin position="75"/>
        <end position="103"/>
    </location>
</feature>